<organism evidence="3 4">
    <name type="scientific">Allostreptomyces psammosilenae</name>
    <dbReference type="NCBI Taxonomy" id="1892865"/>
    <lineage>
        <taxon>Bacteria</taxon>
        <taxon>Bacillati</taxon>
        <taxon>Actinomycetota</taxon>
        <taxon>Actinomycetes</taxon>
        <taxon>Kitasatosporales</taxon>
        <taxon>Streptomycetaceae</taxon>
        <taxon>Allostreptomyces</taxon>
    </lineage>
</organism>
<keyword evidence="4" id="KW-1185">Reference proteome</keyword>
<dbReference type="InterPro" id="IPR016040">
    <property type="entry name" value="NAD(P)-bd_dom"/>
</dbReference>
<dbReference type="Proteomes" id="UP000567795">
    <property type="component" value="Unassembled WGS sequence"/>
</dbReference>
<sequence>MILVTGASGALARLVTARLATATTPTTAPGGRPALVVGSHDPDRVAGTVPEGVEVRLLDLDAPATLAPAFRGVDVVLLVSAGYAEDDVVTARHGAAIEAAESAGVRHLVYTSLTAAGDHLRYALAHRWTERRLAASSLGWTVLRNGLYAELLAPEVAAAAASGTLTAPLGQGRLAAVAREDLADVAARVLAETDADLAGGPGAASRHAGRAYELVGTEALGPADLVAAAERVRGGAVDYRPGDYAGVRAGLVGLGVPLWQPDMLVSTYSAVAGGFLGGTRTDLPGLLDGAPRPAVDVLTEAAAALVSGANAIEANAAGANAADAPAGSVEPTGAA</sequence>
<dbReference type="RefSeq" id="WP_179814003.1">
    <property type="nucleotide sequence ID" value="NZ_JACBZD010000001.1"/>
</dbReference>
<dbReference type="EC" id="1.6.5.2" evidence="3"/>
<dbReference type="Pfam" id="PF13460">
    <property type="entry name" value="NAD_binding_10"/>
    <property type="match status" value="1"/>
</dbReference>
<dbReference type="EMBL" id="JACBZD010000001">
    <property type="protein sequence ID" value="NYI05232.1"/>
    <property type="molecule type" value="Genomic_DNA"/>
</dbReference>
<dbReference type="PANTHER" id="PTHR47129">
    <property type="entry name" value="QUINONE OXIDOREDUCTASE 2"/>
    <property type="match status" value="1"/>
</dbReference>
<evidence type="ECO:0000313" key="3">
    <source>
        <dbReference type="EMBL" id="NYI05232.1"/>
    </source>
</evidence>
<name>A0A853A407_9ACTN</name>
<keyword evidence="1" id="KW-0732">Signal</keyword>
<gene>
    <name evidence="3" type="ORF">FHU37_002175</name>
</gene>
<proteinExistence type="predicted"/>
<evidence type="ECO:0000259" key="2">
    <source>
        <dbReference type="Pfam" id="PF13460"/>
    </source>
</evidence>
<feature type="signal peptide" evidence="1">
    <location>
        <begin position="1"/>
        <end position="22"/>
    </location>
</feature>
<accession>A0A853A407</accession>
<reference evidence="3 4" key="1">
    <citation type="submission" date="2020-07" db="EMBL/GenBank/DDBJ databases">
        <title>Sequencing the genomes of 1000 actinobacteria strains.</title>
        <authorList>
            <person name="Klenk H.-P."/>
        </authorList>
    </citation>
    <scope>NUCLEOTIDE SEQUENCE [LARGE SCALE GENOMIC DNA]</scope>
    <source>
        <strain evidence="3 4">DSM 42178</strain>
    </source>
</reference>
<dbReference type="PANTHER" id="PTHR47129:SF1">
    <property type="entry name" value="NMRA-LIKE DOMAIN-CONTAINING PROTEIN"/>
    <property type="match status" value="1"/>
</dbReference>
<dbReference type="InterPro" id="IPR052718">
    <property type="entry name" value="NmrA-type_oxidoreductase"/>
</dbReference>
<dbReference type="Gene3D" id="3.40.50.720">
    <property type="entry name" value="NAD(P)-binding Rossmann-like Domain"/>
    <property type="match status" value="1"/>
</dbReference>
<dbReference type="GO" id="GO:0003955">
    <property type="term" value="F:NAD(P)H dehydrogenase (quinone) activity"/>
    <property type="evidence" value="ECO:0007669"/>
    <property type="project" value="UniProtKB-EC"/>
</dbReference>
<dbReference type="Gene3D" id="3.90.25.10">
    <property type="entry name" value="UDP-galactose 4-epimerase, domain 1"/>
    <property type="match status" value="1"/>
</dbReference>
<feature type="chain" id="PRO_5032510229" evidence="1">
    <location>
        <begin position="23"/>
        <end position="335"/>
    </location>
</feature>
<dbReference type="AlphaFoldDB" id="A0A853A407"/>
<keyword evidence="3" id="KW-0560">Oxidoreductase</keyword>
<dbReference type="SUPFAM" id="SSF51735">
    <property type="entry name" value="NAD(P)-binding Rossmann-fold domains"/>
    <property type="match status" value="1"/>
</dbReference>
<evidence type="ECO:0000256" key="1">
    <source>
        <dbReference type="SAM" id="SignalP"/>
    </source>
</evidence>
<protein>
    <submittedName>
        <fullName evidence="3">NAD(P)H dehydrogenase (Quinone)</fullName>
        <ecNumber evidence="3">1.6.5.2</ecNumber>
    </submittedName>
</protein>
<feature type="domain" description="NAD(P)-binding" evidence="2">
    <location>
        <begin position="6"/>
        <end position="192"/>
    </location>
</feature>
<evidence type="ECO:0000313" key="4">
    <source>
        <dbReference type="Proteomes" id="UP000567795"/>
    </source>
</evidence>
<comment type="caution">
    <text evidence="3">The sequence shown here is derived from an EMBL/GenBank/DDBJ whole genome shotgun (WGS) entry which is preliminary data.</text>
</comment>
<dbReference type="InterPro" id="IPR036291">
    <property type="entry name" value="NAD(P)-bd_dom_sf"/>
</dbReference>